<name>A0ABV5W5S1_9BACL</name>
<evidence type="ECO:0000313" key="3">
    <source>
        <dbReference type="Proteomes" id="UP001589619"/>
    </source>
</evidence>
<dbReference type="EMBL" id="JBHMAG010000018">
    <property type="protein sequence ID" value="MFB9755756.1"/>
    <property type="molecule type" value="Genomic_DNA"/>
</dbReference>
<keyword evidence="3" id="KW-1185">Reference proteome</keyword>
<evidence type="ECO:0008006" key="4">
    <source>
        <dbReference type="Google" id="ProtNLM"/>
    </source>
</evidence>
<reference evidence="2 3" key="1">
    <citation type="submission" date="2024-09" db="EMBL/GenBank/DDBJ databases">
        <authorList>
            <person name="Sun Q."/>
            <person name="Mori K."/>
        </authorList>
    </citation>
    <scope>NUCLEOTIDE SEQUENCE [LARGE SCALE GENOMIC DNA]</scope>
    <source>
        <strain evidence="2 3">JCM 12520</strain>
    </source>
</reference>
<gene>
    <name evidence="2" type="ORF">ACFFNY_29600</name>
</gene>
<evidence type="ECO:0000256" key="1">
    <source>
        <dbReference type="SAM" id="Phobius"/>
    </source>
</evidence>
<organism evidence="2 3">
    <name type="scientific">Paenibacillus hodogayensis</name>
    <dbReference type="NCBI Taxonomy" id="279208"/>
    <lineage>
        <taxon>Bacteria</taxon>
        <taxon>Bacillati</taxon>
        <taxon>Bacillota</taxon>
        <taxon>Bacilli</taxon>
        <taxon>Bacillales</taxon>
        <taxon>Paenibacillaceae</taxon>
        <taxon>Paenibacillus</taxon>
    </lineage>
</organism>
<keyword evidence="1" id="KW-1133">Transmembrane helix</keyword>
<dbReference type="PROSITE" id="PS51257">
    <property type="entry name" value="PROKAR_LIPOPROTEIN"/>
    <property type="match status" value="1"/>
</dbReference>
<keyword evidence="1" id="KW-0812">Transmembrane</keyword>
<sequence length="76" mass="8286">MWKIFLVIAVAAAACSIELPGLFRRSAKSAALYIVMIAVGIVLSIAAMQRVSWPSPFQAAVVVFKPINDWLGQLIR</sequence>
<dbReference type="RefSeq" id="WP_344908820.1">
    <property type="nucleotide sequence ID" value="NZ_BAAAYO010000006.1"/>
</dbReference>
<proteinExistence type="predicted"/>
<keyword evidence="1" id="KW-0472">Membrane</keyword>
<comment type="caution">
    <text evidence="2">The sequence shown here is derived from an EMBL/GenBank/DDBJ whole genome shotgun (WGS) entry which is preliminary data.</text>
</comment>
<protein>
    <recommendedName>
        <fullName evidence="4">Stage III sporulation protein AD</fullName>
    </recommendedName>
</protein>
<dbReference type="Proteomes" id="UP001589619">
    <property type="component" value="Unassembled WGS sequence"/>
</dbReference>
<feature type="transmembrane region" description="Helical" evidence="1">
    <location>
        <begin position="30"/>
        <end position="48"/>
    </location>
</feature>
<accession>A0ABV5W5S1</accession>
<evidence type="ECO:0000313" key="2">
    <source>
        <dbReference type="EMBL" id="MFB9755756.1"/>
    </source>
</evidence>